<accession>X1DPP7</accession>
<protein>
    <recommendedName>
        <fullName evidence="2">Molybdopterin oxidoreductase domain-containing protein</fullName>
    </recommendedName>
</protein>
<dbReference type="Gene3D" id="3.40.50.740">
    <property type="match status" value="1"/>
</dbReference>
<dbReference type="InterPro" id="IPR006656">
    <property type="entry name" value="Mopterin_OxRdtase"/>
</dbReference>
<evidence type="ECO:0000313" key="3">
    <source>
        <dbReference type="EMBL" id="GAH22167.1"/>
    </source>
</evidence>
<dbReference type="EMBL" id="BARU01004621">
    <property type="protein sequence ID" value="GAH22167.1"/>
    <property type="molecule type" value="Genomic_DNA"/>
</dbReference>
<comment type="caution">
    <text evidence="3">The sequence shown here is derived from an EMBL/GenBank/DDBJ whole genome shotgun (WGS) entry which is preliminary data.</text>
</comment>
<feature type="non-terminal residue" evidence="3">
    <location>
        <position position="1"/>
    </location>
</feature>
<sequence>GNWVGDRLRVISLKPGANSRGAWELGLAKGMKQDKPKGLYLLLADEPVDEELLSWLEGIDFLVVQASYHSSATSIADVVLPSPIWAEREGKYIAMDGRILELKQVLQPKDGLLQDREILIEISKKLGRRLSSS</sequence>
<dbReference type="PANTHER" id="PTHR43105:SF9">
    <property type="entry name" value="NADPH-FE(3+) OXIDOREDUCTASE SUBUNIT ALPHA"/>
    <property type="match status" value="1"/>
</dbReference>
<organism evidence="3">
    <name type="scientific">marine sediment metagenome</name>
    <dbReference type="NCBI Taxonomy" id="412755"/>
    <lineage>
        <taxon>unclassified sequences</taxon>
        <taxon>metagenomes</taxon>
        <taxon>ecological metagenomes</taxon>
    </lineage>
</organism>
<keyword evidence="1" id="KW-0560">Oxidoreductase</keyword>
<dbReference type="GO" id="GO:0016020">
    <property type="term" value="C:membrane"/>
    <property type="evidence" value="ECO:0007669"/>
    <property type="project" value="TreeGrafter"/>
</dbReference>
<dbReference type="CDD" id="cd00368">
    <property type="entry name" value="Molybdopterin-Binding"/>
    <property type="match status" value="1"/>
</dbReference>
<evidence type="ECO:0000256" key="1">
    <source>
        <dbReference type="ARBA" id="ARBA00023002"/>
    </source>
</evidence>
<dbReference type="GO" id="GO:0016491">
    <property type="term" value="F:oxidoreductase activity"/>
    <property type="evidence" value="ECO:0007669"/>
    <property type="project" value="UniProtKB-KW"/>
</dbReference>
<name>X1DPP7_9ZZZZ</name>
<dbReference type="InterPro" id="IPR050123">
    <property type="entry name" value="Prok_molybdopt-oxidoreductase"/>
</dbReference>
<dbReference type="PANTHER" id="PTHR43105">
    <property type="entry name" value="RESPIRATORY NITRATE REDUCTASE"/>
    <property type="match status" value="1"/>
</dbReference>
<reference evidence="3" key="1">
    <citation type="journal article" date="2014" name="Front. Microbiol.">
        <title>High frequency of phylogenetically diverse reductive dehalogenase-homologous genes in deep subseafloor sedimentary metagenomes.</title>
        <authorList>
            <person name="Kawai M."/>
            <person name="Futagami T."/>
            <person name="Toyoda A."/>
            <person name="Takaki Y."/>
            <person name="Nishi S."/>
            <person name="Hori S."/>
            <person name="Arai W."/>
            <person name="Tsubouchi T."/>
            <person name="Morono Y."/>
            <person name="Uchiyama I."/>
            <person name="Ito T."/>
            <person name="Fujiyama A."/>
            <person name="Inagaki F."/>
            <person name="Takami H."/>
        </authorList>
    </citation>
    <scope>NUCLEOTIDE SEQUENCE</scope>
    <source>
        <strain evidence="3">Expedition CK06-06</strain>
    </source>
</reference>
<dbReference type="AlphaFoldDB" id="X1DPP7"/>
<feature type="domain" description="Molybdopterin oxidoreductase" evidence="2">
    <location>
        <begin position="17"/>
        <end position="125"/>
    </location>
</feature>
<dbReference type="SUPFAM" id="SSF53706">
    <property type="entry name" value="Formate dehydrogenase/DMSO reductase, domains 1-3"/>
    <property type="match status" value="1"/>
</dbReference>
<gene>
    <name evidence="3" type="ORF">S03H2_09193</name>
</gene>
<evidence type="ECO:0000259" key="2">
    <source>
        <dbReference type="Pfam" id="PF00384"/>
    </source>
</evidence>
<dbReference type="Pfam" id="PF00384">
    <property type="entry name" value="Molybdopterin"/>
    <property type="match status" value="1"/>
</dbReference>
<proteinExistence type="predicted"/>